<reference evidence="6 7" key="1">
    <citation type="journal article" date="2013" name="Genome Biol.">
        <title>Genome of Acanthamoeba castellanii highlights extensive lateral gene transfer and early evolution of tyrosine kinase signaling.</title>
        <authorList>
            <person name="Clarke M."/>
            <person name="Lohan A.J."/>
            <person name="Liu B."/>
            <person name="Lagkouvardos I."/>
            <person name="Roy S."/>
            <person name="Zafar N."/>
            <person name="Bertelli C."/>
            <person name="Schilde C."/>
            <person name="Kianianmomeni A."/>
            <person name="Burglin T.R."/>
            <person name="Frech C."/>
            <person name="Turcotte B."/>
            <person name="Kopec K.O."/>
            <person name="Synnott J.M."/>
            <person name="Choo C."/>
            <person name="Paponov I."/>
            <person name="Finkler A."/>
            <person name="Soon Heng Tan C."/>
            <person name="Hutchins A.P."/>
            <person name="Weinmeier T."/>
            <person name="Rattei T."/>
            <person name="Chu J.S."/>
            <person name="Gimenez G."/>
            <person name="Irimia M."/>
            <person name="Rigden D.J."/>
            <person name="Fitzpatrick D.A."/>
            <person name="Lorenzo-Morales J."/>
            <person name="Bateman A."/>
            <person name="Chiu C.H."/>
            <person name="Tang P."/>
            <person name="Hegemann P."/>
            <person name="Fromm H."/>
            <person name="Raoult D."/>
            <person name="Greub G."/>
            <person name="Miranda-Saavedra D."/>
            <person name="Chen N."/>
            <person name="Nash P."/>
            <person name="Ginger M.L."/>
            <person name="Horn M."/>
            <person name="Schaap P."/>
            <person name="Caler L."/>
            <person name="Loftus B."/>
        </authorList>
    </citation>
    <scope>NUCLEOTIDE SEQUENCE [LARGE SCALE GENOMIC DNA]</scope>
    <source>
        <strain evidence="6 7">Neff</strain>
    </source>
</reference>
<dbReference type="Gene3D" id="3.90.1150.210">
    <property type="entry name" value="F-actin capping protein, beta subunit"/>
    <property type="match status" value="1"/>
</dbReference>
<dbReference type="EMBL" id="KB007933">
    <property type="protein sequence ID" value="ELR19329.1"/>
    <property type="molecule type" value="Genomic_DNA"/>
</dbReference>
<dbReference type="GeneID" id="14920106"/>
<dbReference type="STRING" id="1257118.L8H1E5"/>
<protein>
    <recommendedName>
        <fullName evidence="2 5">F-actin-capping protein subunit alpha</fullName>
    </recommendedName>
</protein>
<dbReference type="InterPro" id="IPR042276">
    <property type="entry name" value="CapZ_alpha/beta_2"/>
</dbReference>
<dbReference type="PANTHER" id="PTHR10653:SF0">
    <property type="entry name" value="F-ACTIN-CAPPING PROTEIN SUBUNIT ALPHA"/>
    <property type="match status" value="1"/>
</dbReference>
<evidence type="ECO:0000313" key="6">
    <source>
        <dbReference type="EMBL" id="ELR19329.1"/>
    </source>
</evidence>
<sequence length="280" mass="30721">MSDITQEEIVEIVTNFLLNSPPGEFMEVVTDVRGLLPDESILNDSAPATFREYNTDQMLQMQSPGNPHKFLITKFGEVGNGEYLDPRGRQVVHFDHIRQEVTGSRPISGELDNSVESFRAAFDDKATEYTNEHYQNGTATIYGKKEGGSVVVTICISSARFNPNNFCGGNVDISGVLKVNVHYYEDGNVQLNTETPVKISATGSDARGLADAVVKAIDKAESNFHKSLETSYNTMGDTTFKALRRVLPITRTKIDWTKIQNYKSGGDAGGKAAASRGVRN</sequence>
<comment type="similarity">
    <text evidence="1 5">Belongs to the F-actin-capping protein alpha subunit family.</text>
</comment>
<organism evidence="6 7">
    <name type="scientific">Acanthamoeba castellanii (strain ATCC 30010 / Neff)</name>
    <dbReference type="NCBI Taxonomy" id="1257118"/>
    <lineage>
        <taxon>Eukaryota</taxon>
        <taxon>Amoebozoa</taxon>
        <taxon>Discosea</taxon>
        <taxon>Longamoebia</taxon>
        <taxon>Centramoebida</taxon>
        <taxon>Acanthamoebidae</taxon>
        <taxon>Acanthamoeba</taxon>
    </lineage>
</organism>
<dbReference type="GO" id="GO:0030036">
    <property type="term" value="P:actin cytoskeleton organization"/>
    <property type="evidence" value="ECO:0007669"/>
    <property type="project" value="TreeGrafter"/>
</dbReference>
<dbReference type="Gene3D" id="3.30.1140.60">
    <property type="entry name" value="F-actin capping protein, alpha subunit"/>
    <property type="match status" value="1"/>
</dbReference>
<comment type="subunit">
    <text evidence="5">Heterodimer of an alpha and a beta subunit.</text>
</comment>
<dbReference type="PANTHER" id="PTHR10653">
    <property type="entry name" value="F-ACTIN-CAPPING PROTEIN SUBUNIT ALPHA"/>
    <property type="match status" value="1"/>
</dbReference>
<dbReference type="OrthoDB" id="340550at2759"/>
<dbReference type="InterPro" id="IPR037282">
    <property type="entry name" value="CapZ_alpha/beta"/>
</dbReference>
<dbReference type="GO" id="GO:0030863">
    <property type="term" value="C:cortical cytoskeleton"/>
    <property type="evidence" value="ECO:0007669"/>
    <property type="project" value="TreeGrafter"/>
</dbReference>
<name>L8H1E5_ACACF</name>
<dbReference type="GO" id="GO:0051015">
    <property type="term" value="F:actin filament binding"/>
    <property type="evidence" value="ECO:0007669"/>
    <property type="project" value="TreeGrafter"/>
</dbReference>
<dbReference type="InterPro" id="IPR017865">
    <property type="entry name" value="F-actin_cap_asu_CS"/>
</dbReference>
<dbReference type="AlphaFoldDB" id="L8H1E5"/>
<dbReference type="VEuPathDB" id="AmoebaDB:ACA1_265330"/>
<dbReference type="GO" id="GO:0008290">
    <property type="term" value="C:F-actin capping protein complex"/>
    <property type="evidence" value="ECO:0007669"/>
    <property type="project" value="UniProtKB-UniRule"/>
</dbReference>
<dbReference type="PROSITE" id="PS00748">
    <property type="entry name" value="F_ACTIN_CAPPING_A_1"/>
    <property type="match status" value="1"/>
</dbReference>
<dbReference type="GO" id="GO:0051016">
    <property type="term" value="P:barbed-end actin filament capping"/>
    <property type="evidence" value="ECO:0007669"/>
    <property type="project" value="UniProtKB-UniRule"/>
</dbReference>
<dbReference type="RefSeq" id="XP_004341414.1">
    <property type="nucleotide sequence ID" value="XM_004341366.1"/>
</dbReference>
<evidence type="ECO:0000256" key="3">
    <source>
        <dbReference type="ARBA" id="ARBA00022467"/>
    </source>
</evidence>
<dbReference type="PROSITE" id="PS00749">
    <property type="entry name" value="F_ACTIN_CAPPING_A_2"/>
    <property type="match status" value="1"/>
</dbReference>
<evidence type="ECO:0000256" key="1">
    <source>
        <dbReference type="ARBA" id="ARBA00010479"/>
    </source>
</evidence>
<dbReference type="SUPFAM" id="SSF90096">
    <property type="entry name" value="Subunits of heterodimeric actin filament capping protein Capz"/>
    <property type="match status" value="1"/>
</dbReference>
<keyword evidence="3 5" id="KW-0117">Actin capping</keyword>
<dbReference type="InterPro" id="IPR002189">
    <property type="entry name" value="CapZ_alpha"/>
</dbReference>
<accession>L8H1E5</accession>
<dbReference type="PRINTS" id="PR00191">
    <property type="entry name" value="FACTINCAPA"/>
</dbReference>
<evidence type="ECO:0000256" key="2">
    <source>
        <dbReference type="ARBA" id="ARBA00014038"/>
    </source>
</evidence>
<dbReference type="OMA" id="QEHFPNA"/>
<keyword evidence="7" id="KW-1185">Reference proteome</keyword>
<dbReference type="Proteomes" id="UP000011083">
    <property type="component" value="Unassembled WGS sequence"/>
</dbReference>
<dbReference type="InterPro" id="IPR042489">
    <property type="entry name" value="CapZ_alpha_1"/>
</dbReference>
<gene>
    <name evidence="6" type="ORF">ACA1_265330</name>
</gene>
<evidence type="ECO:0000313" key="7">
    <source>
        <dbReference type="Proteomes" id="UP000011083"/>
    </source>
</evidence>
<dbReference type="Pfam" id="PF01267">
    <property type="entry name" value="F-actin_cap_A"/>
    <property type="match status" value="1"/>
</dbReference>
<proteinExistence type="inferred from homology"/>
<evidence type="ECO:0000256" key="5">
    <source>
        <dbReference type="RuleBase" id="RU365077"/>
    </source>
</evidence>
<keyword evidence="4 5" id="KW-0009">Actin-binding</keyword>
<comment type="function">
    <text evidence="5">F-actin-capping proteins bind in a Ca(2+)-independent manner to the fast growing ends of actin filaments (barbed end) thereby blocking the exchange of subunits at these ends. Unlike other capping proteins (such as gelsolin and severin), these proteins do not sever actin filaments.</text>
</comment>
<dbReference type="FunFam" id="3.90.1150.210:FF:000003">
    <property type="entry name" value="F-actin-capping protein subunit alpha"/>
    <property type="match status" value="1"/>
</dbReference>
<evidence type="ECO:0000256" key="4">
    <source>
        <dbReference type="ARBA" id="ARBA00023203"/>
    </source>
</evidence>
<dbReference type="KEGG" id="acan:ACA1_265330"/>